<dbReference type="PANTHER" id="PTHR37822">
    <property type="entry name" value="SPORE PHOTOPRODUCT LYASE-RELATED"/>
    <property type="match status" value="1"/>
</dbReference>
<dbReference type="Pfam" id="PF20903">
    <property type="entry name" value="SPL"/>
    <property type="match status" value="1"/>
</dbReference>
<dbReference type="GO" id="GO:0003913">
    <property type="term" value="F:DNA photolyase activity"/>
    <property type="evidence" value="ECO:0007669"/>
    <property type="project" value="TreeGrafter"/>
</dbReference>
<sequence length="323" mass="38758">MIIYLEKNAKKYDITSKIIEKFWDSQIIEVNNYKNIFDKNIWSFPIEKSIIIGTTNDSIAQSPENYSPIGHSYFFKTSINCVFDCKYCYLKWAFKNNFLTIFVNYEEIKAKIENKIDEIRKSWYKDLILFYASDYSDIQAIDNITEFNKNFIPFFEKFENVLVESRTKSGNIWSLLTLENVPNNFEIAFSLNPQEIIEKYETWSSNLETRIEAVNKLLNKWFKVGLRFLPLLPINNYLNVYWDFLDEVIKEIDLTKINSIQVWSLLYTIDDYKNILKKQKNIDILYKLDDCDSKFVRLSKDFRESLYELFRKKLWNINICLDE</sequence>
<dbReference type="PANTHER" id="PTHR37822:SF2">
    <property type="entry name" value="SPORE PHOTOPRODUCT LYASE"/>
    <property type="match status" value="1"/>
</dbReference>
<dbReference type="AlphaFoldDB" id="K2FXG2"/>
<reference evidence="1" key="1">
    <citation type="journal article" date="2012" name="Science">
        <title>Fermentation, hydrogen, and sulfur metabolism in multiple uncultivated bacterial phyla.</title>
        <authorList>
            <person name="Wrighton K.C."/>
            <person name="Thomas B.C."/>
            <person name="Sharon I."/>
            <person name="Miller C.S."/>
            <person name="Castelle C.J."/>
            <person name="VerBerkmoes N.C."/>
            <person name="Wilkins M.J."/>
            <person name="Hettich R.L."/>
            <person name="Lipton M.S."/>
            <person name="Williams K.H."/>
            <person name="Long P.E."/>
            <person name="Banfield J.F."/>
        </authorList>
    </citation>
    <scope>NUCLEOTIDE SEQUENCE [LARGE SCALE GENOMIC DNA]</scope>
</reference>
<gene>
    <name evidence="1" type="ORF">ACD_4C00243G0001</name>
</gene>
<dbReference type="GO" id="GO:0051539">
    <property type="term" value="F:4 iron, 4 sulfur cluster binding"/>
    <property type="evidence" value="ECO:0007669"/>
    <property type="project" value="TreeGrafter"/>
</dbReference>
<dbReference type="Gene3D" id="3.80.30.30">
    <property type="match status" value="1"/>
</dbReference>
<comment type="caution">
    <text evidence="1">The sequence shown here is derived from an EMBL/GenBank/DDBJ whole genome shotgun (WGS) entry which is preliminary data.</text>
</comment>
<dbReference type="EMBL" id="AMFJ01000759">
    <property type="protein sequence ID" value="EKE26552.1"/>
    <property type="molecule type" value="Genomic_DNA"/>
</dbReference>
<evidence type="ECO:0000313" key="1">
    <source>
        <dbReference type="EMBL" id="EKE26552.1"/>
    </source>
</evidence>
<dbReference type="GO" id="GO:0042601">
    <property type="term" value="C:endospore-forming forespore"/>
    <property type="evidence" value="ECO:0007669"/>
    <property type="project" value="TreeGrafter"/>
</dbReference>
<dbReference type="Gene3D" id="3.40.50.12110">
    <property type="match status" value="1"/>
</dbReference>
<dbReference type="GO" id="GO:1904047">
    <property type="term" value="F:S-adenosyl-L-methionine binding"/>
    <property type="evidence" value="ECO:0007669"/>
    <property type="project" value="TreeGrafter"/>
</dbReference>
<name>K2FXG2_9BACT</name>
<keyword evidence="1" id="KW-0456">Lyase</keyword>
<organism evidence="1">
    <name type="scientific">uncultured bacterium</name>
    <name type="common">gcode 4</name>
    <dbReference type="NCBI Taxonomy" id="1234023"/>
    <lineage>
        <taxon>Bacteria</taxon>
        <taxon>environmental samples</taxon>
    </lineage>
</organism>
<accession>K2FXG2</accession>
<proteinExistence type="predicted"/>
<protein>
    <submittedName>
        <fullName evidence="1">Spore photoproduct lyase</fullName>
    </submittedName>
</protein>
<dbReference type="InterPro" id="IPR049539">
    <property type="entry name" value="SPL"/>
</dbReference>